<evidence type="ECO:0000313" key="1">
    <source>
        <dbReference type="EMBL" id="CEN46491.1"/>
    </source>
</evidence>
<reference evidence="1 3" key="1">
    <citation type="submission" date="2015-01" db="EMBL/GenBank/DDBJ databases">
        <authorList>
            <person name="Xiang T."/>
            <person name="Song Y."/>
            <person name="Huang L."/>
            <person name="Wang B."/>
            <person name="Wu P."/>
        </authorList>
    </citation>
    <scope>NUCLEOTIDE SEQUENCE [LARGE SCALE GENOMIC DNA]</scope>
    <source>
        <strain evidence="1 3">CcD38</strain>
    </source>
</reference>
<name>A0A0B7I3F3_9FLAO</name>
<protein>
    <submittedName>
        <fullName evidence="2">Crp/Fnr family transcriptional regulator</fullName>
    </submittedName>
</protein>
<dbReference type="RefSeq" id="WP_042344332.1">
    <property type="nucleotide sequence ID" value="NZ_NSDI01000004.1"/>
</dbReference>
<evidence type="ECO:0000313" key="3">
    <source>
        <dbReference type="Proteomes" id="UP000045051"/>
    </source>
</evidence>
<sequence length="197" mass="23403">MQDVMIKYLSFVKTLCPKLTEEDLCYFAKGLSIETLHLKDFYIKADEEQTQIGFVAEGLLRGFYIDEQGNDITVSFHQEEIFVADYTTLDSPRRSRFYFQCLEKTTIINHSYEHLRKCSDKIPFFERYMRLVAENAFKRVYRRVESFLFNDAETRYLDLMKENPELVNRVSVSHLCSYLGISRQALTRIRKNILNKE</sequence>
<organism evidence="1 3">
    <name type="scientific">Capnocytophaga canis</name>
    <dbReference type="NCBI Taxonomy" id="1848903"/>
    <lineage>
        <taxon>Bacteria</taxon>
        <taxon>Pseudomonadati</taxon>
        <taxon>Bacteroidota</taxon>
        <taxon>Flavobacteriia</taxon>
        <taxon>Flavobacteriales</taxon>
        <taxon>Flavobacteriaceae</taxon>
        <taxon>Capnocytophaga</taxon>
    </lineage>
</organism>
<accession>A0A0B7I3F3</accession>
<dbReference type="EMBL" id="CDOI01000147">
    <property type="protein sequence ID" value="CEN46491.1"/>
    <property type="molecule type" value="Genomic_DNA"/>
</dbReference>
<dbReference type="SUPFAM" id="SSF51206">
    <property type="entry name" value="cAMP-binding domain-like"/>
    <property type="match status" value="1"/>
</dbReference>
<dbReference type="AlphaFoldDB" id="A0A0B7I3F3"/>
<dbReference type="Proteomes" id="UP000045051">
    <property type="component" value="Unassembled WGS sequence"/>
</dbReference>
<keyword evidence="3" id="KW-1185">Reference proteome</keyword>
<dbReference type="Gene3D" id="2.60.120.10">
    <property type="entry name" value="Jelly Rolls"/>
    <property type="match status" value="1"/>
</dbReference>
<gene>
    <name evidence="1" type="ORF">CCAND38_360016</name>
    <name evidence="2" type="ORF">CKY20_05605</name>
</gene>
<proteinExistence type="predicted"/>
<reference evidence="2 4" key="2">
    <citation type="submission" date="2017-08" db="EMBL/GenBank/DDBJ databases">
        <title>Capnocytophaga canis 17-158 assembly.</title>
        <authorList>
            <person name="Gulvik C.A."/>
        </authorList>
    </citation>
    <scope>NUCLEOTIDE SEQUENCE [LARGE SCALE GENOMIC DNA]</scope>
    <source>
        <strain evidence="2 4">17-158</strain>
    </source>
</reference>
<dbReference type="InterPro" id="IPR018490">
    <property type="entry name" value="cNMP-bd_dom_sf"/>
</dbReference>
<evidence type="ECO:0000313" key="2">
    <source>
        <dbReference type="EMBL" id="RIY36998.1"/>
    </source>
</evidence>
<dbReference type="EMBL" id="NSDI01000004">
    <property type="protein sequence ID" value="RIY36998.1"/>
    <property type="molecule type" value="Genomic_DNA"/>
</dbReference>
<dbReference type="InterPro" id="IPR014710">
    <property type="entry name" value="RmlC-like_jellyroll"/>
</dbReference>
<evidence type="ECO:0000313" key="4">
    <source>
        <dbReference type="Proteomes" id="UP000265497"/>
    </source>
</evidence>
<dbReference type="Proteomes" id="UP000265497">
    <property type="component" value="Unassembled WGS sequence"/>
</dbReference>